<keyword evidence="2" id="KW-1185">Reference proteome</keyword>
<gene>
    <name evidence="1" type="ORF">ETD83_08160</name>
</gene>
<dbReference type="EMBL" id="VCKW01000029">
    <property type="protein sequence ID" value="TMR04747.1"/>
    <property type="molecule type" value="Genomic_DNA"/>
</dbReference>
<organism evidence="1 2">
    <name type="scientific">Actinomadura soli</name>
    <dbReference type="NCBI Taxonomy" id="2508997"/>
    <lineage>
        <taxon>Bacteria</taxon>
        <taxon>Bacillati</taxon>
        <taxon>Actinomycetota</taxon>
        <taxon>Actinomycetes</taxon>
        <taxon>Streptosporangiales</taxon>
        <taxon>Thermomonosporaceae</taxon>
        <taxon>Actinomadura</taxon>
    </lineage>
</organism>
<dbReference type="AlphaFoldDB" id="A0A5C4JGN1"/>
<dbReference type="RefSeq" id="WP_138644454.1">
    <property type="nucleotide sequence ID" value="NZ_VCKW01000029.1"/>
</dbReference>
<sequence>MITCSPPGRPAGGPVAADAHRDLLPPAQLDAQVGAIDVGIVAMPANPGRFVVPPFGLADQLARRGRPVCDLSQDHDSLR</sequence>
<protein>
    <submittedName>
        <fullName evidence="1">Uncharacterized protein</fullName>
    </submittedName>
</protein>
<reference evidence="1 2" key="1">
    <citation type="submission" date="2019-05" db="EMBL/GenBank/DDBJ databases">
        <title>Draft genome sequence of Actinomadura sp. 14C53.</title>
        <authorList>
            <person name="Saricaoglu S."/>
            <person name="Isik K."/>
        </authorList>
    </citation>
    <scope>NUCLEOTIDE SEQUENCE [LARGE SCALE GENOMIC DNA]</scope>
    <source>
        <strain evidence="1 2">14C53</strain>
    </source>
</reference>
<evidence type="ECO:0000313" key="1">
    <source>
        <dbReference type="EMBL" id="TMR04747.1"/>
    </source>
</evidence>
<name>A0A5C4JGN1_9ACTN</name>
<comment type="caution">
    <text evidence="1">The sequence shown here is derived from an EMBL/GenBank/DDBJ whole genome shotgun (WGS) entry which is preliminary data.</text>
</comment>
<accession>A0A5C4JGN1</accession>
<proteinExistence type="predicted"/>
<dbReference type="Proteomes" id="UP000309174">
    <property type="component" value="Unassembled WGS sequence"/>
</dbReference>
<evidence type="ECO:0000313" key="2">
    <source>
        <dbReference type="Proteomes" id="UP000309174"/>
    </source>
</evidence>